<reference evidence="2 3" key="1">
    <citation type="journal article" date="2023" name="Sci. Data">
        <title>Genome assembly of the Korean intertidal mud-creeper Batillaria attramentaria.</title>
        <authorList>
            <person name="Patra A.K."/>
            <person name="Ho P.T."/>
            <person name="Jun S."/>
            <person name="Lee S.J."/>
            <person name="Kim Y."/>
            <person name="Won Y.J."/>
        </authorList>
    </citation>
    <scope>NUCLEOTIDE SEQUENCE [LARGE SCALE GENOMIC DNA]</scope>
    <source>
        <strain evidence="2">Wonlab-2016</strain>
    </source>
</reference>
<dbReference type="Proteomes" id="UP001519460">
    <property type="component" value="Unassembled WGS sequence"/>
</dbReference>
<feature type="non-terminal residue" evidence="2">
    <location>
        <position position="124"/>
    </location>
</feature>
<evidence type="ECO:0000313" key="3">
    <source>
        <dbReference type="Proteomes" id="UP001519460"/>
    </source>
</evidence>
<dbReference type="EMBL" id="JACVVK020000435">
    <property type="protein sequence ID" value="KAK7474512.1"/>
    <property type="molecule type" value="Genomic_DNA"/>
</dbReference>
<accession>A0ABD0JJ89</accession>
<evidence type="ECO:0000313" key="2">
    <source>
        <dbReference type="EMBL" id="KAK7474512.1"/>
    </source>
</evidence>
<keyword evidence="1" id="KW-0812">Transmembrane</keyword>
<feature type="transmembrane region" description="Helical" evidence="1">
    <location>
        <begin position="95"/>
        <end position="114"/>
    </location>
</feature>
<sequence>MRYKYVKKLTEVASQAFAENAVSPPKPRSLPVQYSPAEKIPQTDRRIHWYFYTEEPSESEESDSSSSWHYDSQKLWWSASLLQESRGIMSRNRTLLASCMVLAGYVVSHLPAIGHLQLGIHEQD</sequence>
<keyword evidence="3" id="KW-1185">Reference proteome</keyword>
<dbReference type="AlphaFoldDB" id="A0ABD0JJ89"/>
<keyword evidence="1" id="KW-1133">Transmembrane helix</keyword>
<name>A0ABD0JJ89_9CAEN</name>
<protein>
    <submittedName>
        <fullName evidence="2">Uncharacterized protein</fullName>
    </submittedName>
</protein>
<comment type="caution">
    <text evidence="2">The sequence shown here is derived from an EMBL/GenBank/DDBJ whole genome shotgun (WGS) entry which is preliminary data.</text>
</comment>
<evidence type="ECO:0000256" key="1">
    <source>
        <dbReference type="SAM" id="Phobius"/>
    </source>
</evidence>
<organism evidence="2 3">
    <name type="scientific">Batillaria attramentaria</name>
    <dbReference type="NCBI Taxonomy" id="370345"/>
    <lineage>
        <taxon>Eukaryota</taxon>
        <taxon>Metazoa</taxon>
        <taxon>Spiralia</taxon>
        <taxon>Lophotrochozoa</taxon>
        <taxon>Mollusca</taxon>
        <taxon>Gastropoda</taxon>
        <taxon>Caenogastropoda</taxon>
        <taxon>Sorbeoconcha</taxon>
        <taxon>Cerithioidea</taxon>
        <taxon>Batillariidae</taxon>
        <taxon>Batillaria</taxon>
    </lineage>
</organism>
<keyword evidence="1" id="KW-0472">Membrane</keyword>
<proteinExistence type="predicted"/>
<gene>
    <name evidence="2" type="ORF">BaRGS_00034266</name>
</gene>